<gene>
    <name evidence="3" type="ORF">GT728_18865</name>
</gene>
<dbReference type="Proteomes" id="UP000477285">
    <property type="component" value="Unassembled WGS sequence"/>
</dbReference>
<dbReference type="RefSeq" id="WP_161234330.1">
    <property type="nucleotide sequence ID" value="NZ_WWVI01000076.1"/>
</dbReference>
<feature type="compositionally biased region" description="Basic and acidic residues" evidence="1">
    <location>
        <begin position="369"/>
        <end position="386"/>
    </location>
</feature>
<dbReference type="EMBL" id="WWVQ01000076">
    <property type="protein sequence ID" value="MZL35181.1"/>
    <property type="molecule type" value="Genomic_DNA"/>
</dbReference>
<dbReference type="GO" id="GO:0005694">
    <property type="term" value="C:chromosome"/>
    <property type="evidence" value="ECO:0007669"/>
    <property type="project" value="TreeGrafter"/>
</dbReference>
<feature type="compositionally biased region" description="Acidic residues" evidence="1">
    <location>
        <begin position="427"/>
        <end position="436"/>
    </location>
</feature>
<evidence type="ECO:0000313" key="3">
    <source>
        <dbReference type="EMBL" id="MZL35181.1"/>
    </source>
</evidence>
<feature type="region of interest" description="Disordered" evidence="1">
    <location>
        <begin position="316"/>
        <end position="386"/>
    </location>
</feature>
<evidence type="ECO:0000256" key="1">
    <source>
        <dbReference type="SAM" id="MobiDB-lite"/>
    </source>
</evidence>
<sequence>MSRKKSTGEKEFAVMRFTFILPENIVENKLNNAVINNIDYLKESIRQNGLRQPIDVLPEKNGTTYRIIDGHRRFAAIKQGIEEGYGWFSKGIPCVIQPHQIENTIDEQIVMYEENLSSRNYQDGNYLEGVKTLYMLYQEKSRNDEEFKGSALIRRLAEKLNVGTRQAYKTAFIATSAAPWITNAVEDRLLPIDVAAMISHLDDDKQKALHKIFNEHQMIPKEILNMYRKGFQKKQESSDDGSSQENISESGPQEVMEEPKEIQATSKEEEPGHPAVSEPETHIPVSEPVMHTQEVSGSVPEASRQQMPVLEGVSKQPVAAPGFHVPEPPKPSVPVDLAGQQTEEPVARPVLQTEQYPKEDQSSTEQCPGEEKTQTVLEKSHEEEKAQAAARKQEIKDMVSLYDDSNFFGENDIEDPYDGYDNADYAGYDDPEEPDYEDDVEEERSVCAPVNYHVDTTDSALTALAWFSEMVDRNGASEQEMAYVDTIVKMLAKFYFPHFVKQGYVDGKMRDTVKEIVDMMSGLV</sequence>
<dbReference type="InterPro" id="IPR050336">
    <property type="entry name" value="Chromosome_partition/occlusion"/>
</dbReference>
<dbReference type="PANTHER" id="PTHR33375">
    <property type="entry name" value="CHROMOSOME-PARTITIONING PROTEIN PARB-RELATED"/>
    <property type="match status" value="1"/>
</dbReference>
<proteinExistence type="predicted"/>
<feature type="domain" description="ParB-like N-terminal" evidence="2">
    <location>
        <begin position="18"/>
        <end position="115"/>
    </location>
</feature>
<evidence type="ECO:0000313" key="4">
    <source>
        <dbReference type="Proteomes" id="UP000477285"/>
    </source>
</evidence>
<dbReference type="SMART" id="SM00470">
    <property type="entry name" value="ParB"/>
    <property type="match status" value="1"/>
</dbReference>
<dbReference type="AlphaFoldDB" id="A0A6L8T9S8"/>
<dbReference type="PANTHER" id="PTHR33375:SF1">
    <property type="entry name" value="CHROMOSOME-PARTITIONING PROTEIN PARB-RELATED"/>
    <property type="match status" value="1"/>
</dbReference>
<organism evidence="3 4">
    <name type="scientific">Blautia wexlerae</name>
    <dbReference type="NCBI Taxonomy" id="418240"/>
    <lineage>
        <taxon>Bacteria</taxon>
        <taxon>Bacillati</taxon>
        <taxon>Bacillota</taxon>
        <taxon>Clostridia</taxon>
        <taxon>Lachnospirales</taxon>
        <taxon>Lachnospiraceae</taxon>
        <taxon>Blautia</taxon>
    </lineage>
</organism>
<feature type="compositionally biased region" description="Polar residues" evidence="1">
    <location>
        <begin position="240"/>
        <end position="251"/>
    </location>
</feature>
<feature type="region of interest" description="Disordered" evidence="1">
    <location>
        <begin position="411"/>
        <end position="436"/>
    </location>
</feature>
<dbReference type="CDD" id="cd16387">
    <property type="entry name" value="ParB_N_Srx"/>
    <property type="match status" value="1"/>
</dbReference>
<dbReference type="Pfam" id="PF02195">
    <property type="entry name" value="ParB_N"/>
    <property type="match status" value="1"/>
</dbReference>
<accession>A0A6L8T9S8</accession>
<comment type="caution">
    <text evidence="3">The sequence shown here is derived from an EMBL/GenBank/DDBJ whole genome shotgun (WGS) entry which is preliminary data.</text>
</comment>
<dbReference type="SUPFAM" id="SSF110849">
    <property type="entry name" value="ParB/Sulfiredoxin"/>
    <property type="match status" value="1"/>
</dbReference>
<evidence type="ECO:0000259" key="2">
    <source>
        <dbReference type="SMART" id="SM00470"/>
    </source>
</evidence>
<dbReference type="GO" id="GO:0007059">
    <property type="term" value="P:chromosome segregation"/>
    <property type="evidence" value="ECO:0007669"/>
    <property type="project" value="TreeGrafter"/>
</dbReference>
<protein>
    <submittedName>
        <fullName evidence="3">ParB N-terminal domain-containing protein</fullName>
    </submittedName>
</protein>
<feature type="region of interest" description="Disordered" evidence="1">
    <location>
        <begin position="231"/>
        <end position="285"/>
    </location>
</feature>
<reference evidence="3 4" key="1">
    <citation type="journal article" date="2019" name="Nat. Med.">
        <title>A library of human gut bacterial isolates paired with longitudinal multiomics data enables mechanistic microbiome research.</title>
        <authorList>
            <person name="Poyet M."/>
            <person name="Groussin M."/>
            <person name="Gibbons S.M."/>
            <person name="Avila-Pacheco J."/>
            <person name="Jiang X."/>
            <person name="Kearney S.M."/>
            <person name="Perrotta A.R."/>
            <person name="Berdy B."/>
            <person name="Zhao S."/>
            <person name="Lieberman T.D."/>
            <person name="Swanson P.K."/>
            <person name="Smith M."/>
            <person name="Roesemann S."/>
            <person name="Alexander J.E."/>
            <person name="Rich S.A."/>
            <person name="Livny J."/>
            <person name="Vlamakis H."/>
            <person name="Clish C."/>
            <person name="Bullock K."/>
            <person name="Deik A."/>
            <person name="Scott J."/>
            <person name="Pierce K.A."/>
            <person name="Xavier R.J."/>
            <person name="Alm E.J."/>
        </authorList>
    </citation>
    <scope>NUCLEOTIDE SEQUENCE [LARGE SCALE GENOMIC DNA]</scope>
    <source>
        <strain evidence="3 4">BIOML-A1</strain>
    </source>
</reference>
<dbReference type="InterPro" id="IPR036086">
    <property type="entry name" value="ParB/Sulfiredoxin_sf"/>
</dbReference>
<dbReference type="Gene3D" id="3.90.1530.30">
    <property type="match status" value="1"/>
</dbReference>
<feature type="compositionally biased region" description="Basic and acidic residues" evidence="1">
    <location>
        <begin position="257"/>
        <end position="272"/>
    </location>
</feature>
<name>A0A6L8T9S8_9FIRM</name>
<dbReference type="InterPro" id="IPR003115">
    <property type="entry name" value="ParB_N"/>
</dbReference>